<accession>A0A1F6NUH3</accession>
<keyword evidence="1" id="KW-0472">Membrane</keyword>
<dbReference type="STRING" id="1798704.A3J93_03260"/>
<evidence type="ECO:0000313" key="2">
    <source>
        <dbReference type="EMBL" id="OGH87521.1"/>
    </source>
</evidence>
<sequence>MPQDILREEVNTGEIVYEWSVKEYEQPERNRRWYIVMGIIGAVMLAFAIISANYLFALLIALFAIILFMHDLVAPLDVPFAITEAGIILGKKFYRFSELESFWMIYDPPTVKNLYFSHSQMMRHRLVVPLLDNDPRPIRDYLNQFIEEDLEQEEEPTDDKLARMFRI</sequence>
<proteinExistence type="predicted"/>
<feature type="transmembrane region" description="Helical" evidence="1">
    <location>
        <begin position="33"/>
        <end position="66"/>
    </location>
</feature>
<evidence type="ECO:0000313" key="3">
    <source>
        <dbReference type="Proteomes" id="UP000177907"/>
    </source>
</evidence>
<protein>
    <recommendedName>
        <fullName evidence="4">DUF5673 domain-containing protein</fullName>
    </recommendedName>
</protein>
<comment type="caution">
    <text evidence="2">The sequence shown here is derived from an EMBL/GenBank/DDBJ whole genome shotgun (WGS) entry which is preliminary data.</text>
</comment>
<organism evidence="2 3">
    <name type="scientific">Candidatus Magasanikbacteria bacterium RIFOXYC2_FULL_42_28</name>
    <dbReference type="NCBI Taxonomy" id="1798704"/>
    <lineage>
        <taxon>Bacteria</taxon>
        <taxon>Candidatus Magasanikiibacteriota</taxon>
    </lineage>
</organism>
<evidence type="ECO:0000256" key="1">
    <source>
        <dbReference type="SAM" id="Phobius"/>
    </source>
</evidence>
<keyword evidence="1" id="KW-0812">Transmembrane</keyword>
<dbReference type="AlphaFoldDB" id="A0A1F6NUH3"/>
<dbReference type="EMBL" id="MFQZ01000010">
    <property type="protein sequence ID" value="OGH87521.1"/>
    <property type="molecule type" value="Genomic_DNA"/>
</dbReference>
<name>A0A1F6NUH3_9BACT</name>
<keyword evidence="1" id="KW-1133">Transmembrane helix</keyword>
<reference evidence="2 3" key="1">
    <citation type="journal article" date="2016" name="Nat. Commun.">
        <title>Thousands of microbial genomes shed light on interconnected biogeochemical processes in an aquifer system.</title>
        <authorList>
            <person name="Anantharaman K."/>
            <person name="Brown C.T."/>
            <person name="Hug L.A."/>
            <person name="Sharon I."/>
            <person name="Castelle C.J."/>
            <person name="Probst A.J."/>
            <person name="Thomas B.C."/>
            <person name="Singh A."/>
            <person name="Wilkins M.J."/>
            <person name="Karaoz U."/>
            <person name="Brodie E.L."/>
            <person name="Williams K.H."/>
            <person name="Hubbard S.S."/>
            <person name="Banfield J.F."/>
        </authorList>
    </citation>
    <scope>NUCLEOTIDE SEQUENCE [LARGE SCALE GENOMIC DNA]</scope>
</reference>
<evidence type="ECO:0008006" key="4">
    <source>
        <dbReference type="Google" id="ProtNLM"/>
    </source>
</evidence>
<dbReference type="Proteomes" id="UP000177907">
    <property type="component" value="Unassembled WGS sequence"/>
</dbReference>
<gene>
    <name evidence="2" type="ORF">A3J93_03260</name>
</gene>